<dbReference type="InterPro" id="IPR023271">
    <property type="entry name" value="Aquaporin-like"/>
</dbReference>
<reference evidence="7 8" key="1">
    <citation type="submission" date="2020-08" db="EMBL/GenBank/DDBJ databases">
        <title>Sphingomonas sp. sand1-3 16S ribosomal RNA gene Genome sequencing and assembly.</title>
        <authorList>
            <person name="Kang M."/>
        </authorList>
    </citation>
    <scope>NUCLEOTIDE SEQUENCE [LARGE SCALE GENOMIC DNA]</scope>
    <source>
        <strain evidence="8">sand1-3</strain>
    </source>
</reference>
<organism evidence="7 8">
    <name type="scientific">Sphingomonas sabuli</name>
    <dbReference type="NCBI Taxonomy" id="2764186"/>
    <lineage>
        <taxon>Bacteria</taxon>
        <taxon>Pseudomonadati</taxon>
        <taxon>Pseudomonadota</taxon>
        <taxon>Alphaproteobacteria</taxon>
        <taxon>Sphingomonadales</taxon>
        <taxon>Sphingomonadaceae</taxon>
        <taxon>Sphingomonas</taxon>
    </lineage>
</organism>
<evidence type="ECO:0000256" key="5">
    <source>
        <dbReference type="SAM" id="MobiDB-lite"/>
    </source>
</evidence>
<name>A0A7G9L130_9SPHN</name>
<evidence type="ECO:0000256" key="2">
    <source>
        <dbReference type="ARBA" id="ARBA00022692"/>
    </source>
</evidence>
<feature type="region of interest" description="Disordered" evidence="5">
    <location>
        <begin position="1"/>
        <end position="23"/>
    </location>
</feature>
<dbReference type="Proteomes" id="UP000515861">
    <property type="component" value="Chromosome"/>
</dbReference>
<dbReference type="Pfam" id="PF01226">
    <property type="entry name" value="Form_Nir_trans"/>
    <property type="match status" value="1"/>
</dbReference>
<dbReference type="AlphaFoldDB" id="A0A7G9L130"/>
<keyword evidence="3 6" id="KW-1133">Transmembrane helix</keyword>
<evidence type="ECO:0000256" key="1">
    <source>
        <dbReference type="ARBA" id="ARBA00004141"/>
    </source>
</evidence>
<proteinExistence type="predicted"/>
<keyword evidence="8" id="KW-1185">Reference proteome</keyword>
<evidence type="ECO:0000256" key="6">
    <source>
        <dbReference type="SAM" id="Phobius"/>
    </source>
</evidence>
<dbReference type="Gene3D" id="1.20.1080.10">
    <property type="entry name" value="Glycerol uptake facilitator protein"/>
    <property type="match status" value="1"/>
</dbReference>
<feature type="transmembrane region" description="Helical" evidence="6">
    <location>
        <begin position="84"/>
        <end position="104"/>
    </location>
</feature>
<keyword evidence="4 6" id="KW-0472">Membrane</keyword>
<dbReference type="InterPro" id="IPR000292">
    <property type="entry name" value="For/NO2_transpt"/>
</dbReference>
<protein>
    <submittedName>
        <fullName evidence="7">Formate/nitrite transporter family protein</fullName>
    </submittedName>
</protein>
<comment type="subcellular location">
    <subcellularLocation>
        <location evidence="1">Membrane</location>
        <topology evidence="1">Multi-pass membrane protein</topology>
    </subcellularLocation>
</comment>
<keyword evidence="2 6" id="KW-0812">Transmembrane</keyword>
<dbReference type="KEGG" id="ssau:H8M03_09935"/>
<feature type="transmembrane region" description="Helical" evidence="6">
    <location>
        <begin position="176"/>
        <end position="198"/>
    </location>
</feature>
<dbReference type="PANTHER" id="PTHR30520">
    <property type="entry name" value="FORMATE TRANSPORTER-RELATED"/>
    <property type="match status" value="1"/>
</dbReference>
<dbReference type="PANTHER" id="PTHR30520:SF2">
    <property type="entry name" value="INNER MEMBRANE PROTEIN YFDC"/>
    <property type="match status" value="1"/>
</dbReference>
<feature type="transmembrane region" description="Helical" evidence="6">
    <location>
        <begin position="245"/>
        <end position="269"/>
    </location>
</feature>
<evidence type="ECO:0000256" key="3">
    <source>
        <dbReference type="ARBA" id="ARBA00022989"/>
    </source>
</evidence>
<dbReference type="EMBL" id="CP060697">
    <property type="protein sequence ID" value="QNM82329.1"/>
    <property type="molecule type" value="Genomic_DNA"/>
</dbReference>
<sequence>MTDDRKASERTDVSGAEQREAEKRSGPESIVLYQAVVLKGEHELGRPFASLWWSALAAGIAISASLVAEAALRHHLPDAPWRELITALGYPVGFLIVILGRLQLFTEHTVVAVMPVIGSPSGHNLGRLARLWGIVFLANQLGTFLVAAAFVGAGVVPPWLAHSMVEVSKPMLGHGMWSTMMLGIPAGFLIATVAWLIVAAKSSHFWLIALLTYVIAIGGFTHVIASAVDAYVLVLTGNASMGWALVGFVLPALVGNVIGGTGLFALLAFGQIKEEI</sequence>
<dbReference type="GO" id="GO:0015499">
    <property type="term" value="F:formate transmembrane transporter activity"/>
    <property type="evidence" value="ECO:0007669"/>
    <property type="project" value="TreeGrafter"/>
</dbReference>
<evidence type="ECO:0000313" key="7">
    <source>
        <dbReference type="EMBL" id="QNM82329.1"/>
    </source>
</evidence>
<feature type="transmembrane region" description="Helical" evidence="6">
    <location>
        <begin position="51"/>
        <end position="72"/>
    </location>
</feature>
<dbReference type="GO" id="GO:0005886">
    <property type="term" value="C:plasma membrane"/>
    <property type="evidence" value="ECO:0007669"/>
    <property type="project" value="TreeGrafter"/>
</dbReference>
<dbReference type="RefSeq" id="WP_187479284.1">
    <property type="nucleotide sequence ID" value="NZ_CP060697.1"/>
</dbReference>
<gene>
    <name evidence="7" type="ORF">H8M03_09935</name>
</gene>
<accession>A0A7G9L130</accession>
<feature type="transmembrane region" description="Helical" evidence="6">
    <location>
        <begin position="131"/>
        <end position="156"/>
    </location>
</feature>
<evidence type="ECO:0000256" key="4">
    <source>
        <dbReference type="ARBA" id="ARBA00023136"/>
    </source>
</evidence>
<feature type="transmembrane region" description="Helical" evidence="6">
    <location>
        <begin position="205"/>
        <end position="225"/>
    </location>
</feature>
<evidence type="ECO:0000313" key="8">
    <source>
        <dbReference type="Proteomes" id="UP000515861"/>
    </source>
</evidence>